<evidence type="ECO:0000313" key="4">
    <source>
        <dbReference type="EMBL" id="KAJ8761444.1"/>
    </source>
</evidence>
<proteinExistence type="predicted"/>
<evidence type="ECO:0000256" key="2">
    <source>
        <dbReference type="SAM" id="MobiDB-lite"/>
    </source>
</evidence>
<name>A0AAV8T5U0_9ROSI</name>
<feature type="region of interest" description="Disordered" evidence="2">
    <location>
        <begin position="185"/>
        <end position="207"/>
    </location>
</feature>
<keyword evidence="5" id="KW-1185">Reference proteome</keyword>
<dbReference type="InterPro" id="IPR004088">
    <property type="entry name" value="KH_dom_type_1"/>
</dbReference>
<protein>
    <recommendedName>
        <fullName evidence="3">K Homology domain-containing protein</fullName>
    </recommendedName>
</protein>
<dbReference type="Proteomes" id="UP001159364">
    <property type="component" value="Linkage Group LG06"/>
</dbReference>
<evidence type="ECO:0000259" key="3">
    <source>
        <dbReference type="Pfam" id="PF00013"/>
    </source>
</evidence>
<dbReference type="Pfam" id="PF00013">
    <property type="entry name" value="KH_1"/>
    <property type="match status" value="1"/>
</dbReference>
<feature type="compositionally biased region" description="Polar residues" evidence="2">
    <location>
        <begin position="87"/>
        <end position="104"/>
    </location>
</feature>
<sequence>MTWIDSNQATKSYNVNVHFRRVAKTFACPKEANTYKYKDKPTATPLWPLNASVVPPESQNSPQIPNPQDAHLQSNQNPLQPDPLTLNPDTDSASAPNPNTSTTKWPGWPGDCVFRLIVSVLKVGSIIGRKGDLIRKMCDETRAHIRVLDAPVGTPDRIRKSQFANDLETTKRICSGRGEWIIQENDSEDKNHVEQESEDKDSEKDRPDLMPYVVDVSYDERLLLWHIATELLYNIETSDHVSKERLFSKILLDYMLYLLIVQPGMMTSVAGIGKIRYRDTCEEAERFIKRRSLGSKNLKAACEKILDVNIEVKPIDMKGDRSKSVL</sequence>
<dbReference type="EMBL" id="JAIWQS010000006">
    <property type="protein sequence ID" value="KAJ8761444.1"/>
    <property type="molecule type" value="Genomic_DNA"/>
</dbReference>
<dbReference type="AlphaFoldDB" id="A0AAV8T5U0"/>
<keyword evidence="1" id="KW-0694">RNA-binding</keyword>
<dbReference type="GO" id="GO:0003723">
    <property type="term" value="F:RNA binding"/>
    <property type="evidence" value="ECO:0007669"/>
    <property type="project" value="UniProtKB-UniRule"/>
</dbReference>
<dbReference type="Gene3D" id="3.30.1370.10">
    <property type="entry name" value="K Homology domain, type 1"/>
    <property type="match status" value="1"/>
</dbReference>
<organism evidence="4 5">
    <name type="scientific">Erythroxylum novogranatense</name>
    <dbReference type="NCBI Taxonomy" id="1862640"/>
    <lineage>
        <taxon>Eukaryota</taxon>
        <taxon>Viridiplantae</taxon>
        <taxon>Streptophyta</taxon>
        <taxon>Embryophyta</taxon>
        <taxon>Tracheophyta</taxon>
        <taxon>Spermatophyta</taxon>
        <taxon>Magnoliopsida</taxon>
        <taxon>eudicotyledons</taxon>
        <taxon>Gunneridae</taxon>
        <taxon>Pentapetalae</taxon>
        <taxon>rosids</taxon>
        <taxon>fabids</taxon>
        <taxon>Malpighiales</taxon>
        <taxon>Erythroxylaceae</taxon>
        <taxon>Erythroxylum</taxon>
    </lineage>
</organism>
<feature type="compositionally biased region" description="Basic and acidic residues" evidence="2">
    <location>
        <begin position="188"/>
        <end position="207"/>
    </location>
</feature>
<dbReference type="SUPFAM" id="SSF54791">
    <property type="entry name" value="Eukaryotic type KH-domain (KH-domain type I)"/>
    <property type="match status" value="1"/>
</dbReference>
<feature type="region of interest" description="Disordered" evidence="2">
    <location>
        <begin position="48"/>
        <end position="105"/>
    </location>
</feature>
<reference evidence="4 5" key="1">
    <citation type="submission" date="2021-09" db="EMBL/GenBank/DDBJ databases">
        <title>Genomic insights and catalytic innovation underlie evolution of tropane alkaloids biosynthesis.</title>
        <authorList>
            <person name="Wang Y.-J."/>
            <person name="Tian T."/>
            <person name="Huang J.-P."/>
            <person name="Huang S.-X."/>
        </authorList>
    </citation>
    <scope>NUCLEOTIDE SEQUENCE [LARGE SCALE GENOMIC DNA]</scope>
    <source>
        <strain evidence="4">KIB-2018</strain>
        <tissue evidence="4">Leaf</tissue>
    </source>
</reference>
<dbReference type="PROSITE" id="PS50084">
    <property type="entry name" value="KH_TYPE_1"/>
    <property type="match status" value="1"/>
</dbReference>
<evidence type="ECO:0000256" key="1">
    <source>
        <dbReference type="PROSITE-ProRule" id="PRU00117"/>
    </source>
</evidence>
<dbReference type="PANTHER" id="PTHR31325">
    <property type="entry name" value="OS01G0798800 PROTEIN-RELATED"/>
    <property type="match status" value="1"/>
</dbReference>
<comment type="caution">
    <text evidence="4">The sequence shown here is derived from an EMBL/GenBank/DDBJ whole genome shotgun (WGS) entry which is preliminary data.</text>
</comment>
<accession>A0AAV8T5U0</accession>
<feature type="domain" description="K Homology" evidence="3">
    <location>
        <begin position="114"/>
        <end position="157"/>
    </location>
</feature>
<dbReference type="InterPro" id="IPR036612">
    <property type="entry name" value="KH_dom_type_1_sf"/>
</dbReference>
<evidence type="ECO:0000313" key="5">
    <source>
        <dbReference type="Proteomes" id="UP001159364"/>
    </source>
</evidence>
<gene>
    <name evidence="4" type="ORF">K2173_001576</name>
</gene>